<organism evidence="1 2">
    <name type="scientific">Coniosporium uncinatum</name>
    <dbReference type="NCBI Taxonomy" id="93489"/>
    <lineage>
        <taxon>Eukaryota</taxon>
        <taxon>Fungi</taxon>
        <taxon>Dikarya</taxon>
        <taxon>Ascomycota</taxon>
        <taxon>Pezizomycotina</taxon>
        <taxon>Dothideomycetes</taxon>
        <taxon>Dothideomycetes incertae sedis</taxon>
        <taxon>Coniosporium</taxon>
    </lineage>
</organism>
<dbReference type="EMBL" id="JAWDJW010006033">
    <property type="protein sequence ID" value="KAK3066066.1"/>
    <property type="molecule type" value="Genomic_DNA"/>
</dbReference>
<dbReference type="Proteomes" id="UP001186974">
    <property type="component" value="Unassembled WGS sequence"/>
</dbReference>
<reference evidence="1" key="1">
    <citation type="submission" date="2024-09" db="EMBL/GenBank/DDBJ databases">
        <title>Black Yeasts Isolated from many extreme environments.</title>
        <authorList>
            <person name="Coleine C."/>
            <person name="Stajich J.E."/>
            <person name="Selbmann L."/>
        </authorList>
    </citation>
    <scope>NUCLEOTIDE SEQUENCE</scope>
    <source>
        <strain evidence="1">CCFEE 5737</strain>
    </source>
</reference>
<protein>
    <submittedName>
        <fullName evidence="1">Uncharacterized protein</fullName>
    </submittedName>
</protein>
<accession>A0ACC3DEG2</accession>
<proteinExistence type="predicted"/>
<feature type="non-terminal residue" evidence="1">
    <location>
        <position position="1"/>
    </location>
</feature>
<sequence>KGLAVSVEQVSIFLTSDNTVISFFEQSADDIEEPILARLNSSDTILRRSCDASMIVQAIIDAIIDLAIPVTHAYEDVINDLELEVLNDPVIEHTRSLYILSSELSALRNTMAPITSLIGALRDHKSDPIQLPSSDPIETTRHRPDDHAYSNNYGRSSSRDRRPSTTPRFSASTIKISPVTHTYLGDVEDHCLMITSSLDTMIASTNNMISLIFNMMGALQNESMKQLTLATIFFLPLTFLTGYFGMNFEAFGAVQGNSDAARHARYDCRVDEGYYTERG</sequence>
<gene>
    <name evidence="1" type="ORF">LTS18_002063</name>
</gene>
<keyword evidence="2" id="KW-1185">Reference proteome</keyword>
<name>A0ACC3DEG2_9PEZI</name>
<comment type="caution">
    <text evidence="1">The sequence shown here is derived from an EMBL/GenBank/DDBJ whole genome shotgun (WGS) entry which is preliminary data.</text>
</comment>
<evidence type="ECO:0000313" key="1">
    <source>
        <dbReference type="EMBL" id="KAK3066066.1"/>
    </source>
</evidence>
<evidence type="ECO:0000313" key="2">
    <source>
        <dbReference type="Proteomes" id="UP001186974"/>
    </source>
</evidence>